<proteinExistence type="predicted"/>
<gene>
    <name evidence="2" type="ORF">GCM10017083_17600</name>
</gene>
<dbReference type="EMBL" id="BMZS01000003">
    <property type="protein sequence ID" value="GHD47331.1"/>
    <property type="molecule type" value="Genomic_DNA"/>
</dbReference>
<dbReference type="GO" id="GO:0016747">
    <property type="term" value="F:acyltransferase activity, transferring groups other than amino-acyl groups"/>
    <property type="evidence" value="ECO:0007669"/>
    <property type="project" value="InterPro"/>
</dbReference>
<dbReference type="SUPFAM" id="SSF55729">
    <property type="entry name" value="Acyl-CoA N-acyltransferases (Nat)"/>
    <property type="match status" value="1"/>
</dbReference>
<sequence>MSRLDTIRPQRWERAGRVVSTDPALIDADAVQRYLAAGQQSPGIPIEVVREFVANSVNFGLFDGAPEAGASMIGYARVVTDFAAFAYIGDVFLTDDAERGQGWGSWLMDCIFAHPDLQDLRRWMLMCGERPVAWYRRYGFEEPGRPGFALHRTDRGIYLRKADPESR</sequence>
<evidence type="ECO:0000313" key="3">
    <source>
        <dbReference type="Proteomes" id="UP000630353"/>
    </source>
</evidence>
<dbReference type="PANTHER" id="PTHR43233:SF1">
    <property type="entry name" value="FAMILY N-ACETYLTRANSFERASE, PUTATIVE (AFU_ORTHOLOGUE AFUA_6G03350)-RELATED"/>
    <property type="match status" value="1"/>
</dbReference>
<dbReference type="PROSITE" id="PS51186">
    <property type="entry name" value="GNAT"/>
    <property type="match status" value="1"/>
</dbReference>
<reference evidence="2" key="1">
    <citation type="journal article" date="2014" name="Int. J. Syst. Evol. Microbiol.">
        <title>Complete genome sequence of Corynebacterium casei LMG S-19264T (=DSM 44701T), isolated from a smear-ripened cheese.</title>
        <authorList>
            <consortium name="US DOE Joint Genome Institute (JGI-PGF)"/>
            <person name="Walter F."/>
            <person name="Albersmeier A."/>
            <person name="Kalinowski J."/>
            <person name="Ruckert C."/>
        </authorList>
    </citation>
    <scope>NUCLEOTIDE SEQUENCE</scope>
    <source>
        <strain evidence="2">KCTC 42651</strain>
    </source>
</reference>
<organism evidence="2 3">
    <name type="scientific">Thalassobaculum fulvum</name>
    <dbReference type="NCBI Taxonomy" id="1633335"/>
    <lineage>
        <taxon>Bacteria</taxon>
        <taxon>Pseudomonadati</taxon>
        <taxon>Pseudomonadota</taxon>
        <taxon>Alphaproteobacteria</taxon>
        <taxon>Rhodospirillales</taxon>
        <taxon>Thalassobaculaceae</taxon>
        <taxon>Thalassobaculum</taxon>
    </lineage>
</organism>
<dbReference type="Pfam" id="PF13508">
    <property type="entry name" value="Acetyltransf_7"/>
    <property type="match status" value="1"/>
</dbReference>
<evidence type="ECO:0000313" key="2">
    <source>
        <dbReference type="EMBL" id="GHD47331.1"/>
    </source>
</evidence>
<dbReference type="InterPro" id="IPR053144">
    <property type="entry name" value="Acetyltransferase_Butenolide"/>
</dbReference>
<name>A0A919CPH7_9PROT</name>
<protein>
    <submittedName>
        <fullName evidence="2">N-acetyltransferase</fullName>
    </submittedName>
</protein>
<accession>A0A919CPH7</accession>
<dbReference type="RefSeq" id="WP_189988560.1">
    <property type="nucleotide sequence ID" value="NZ_BMZS01000003.1"/>
</dbReference>
<evidence type="ECO:0000259" key="1">
    <source>
        <dbReference type="PROSITE" id="PS51186"/>
    </source>
</evidence>
<dbReference type="PANTHER" id="PTHR43233">
    <property type="entry name" value="FAMILY N-ACETYLTRANSFERASE, PUTATIVE (AFU_ORTHOLOGUE AFUA_6G03350)-RELATED"/>
    <property type="match status" value="1"/>
</dbReference>
<dbReference type="AlphaFoldDB" id="A0A919CPH7"/>
<dbReference type="Proteomes" id="UP000630353">
    <property type="component" value="Unassembled WGS sequence"/>
</dbReference>
<comment type="caution">
    <text evidence="2">The sequence shown here is derived from an EMBL/GenBank/DDBJ whole genome shotgun (WGS) entry which is preliminary data.</text>
</comment>
<dbReference type="InterPro" id="IPR016181">
    <property type="entry name" value="Acyl_CoA_acyltransferase"/>
</dbReference>
<feature type="domain" description="N-acetyltransferase" evidence="1">
    <location>
        <begin position="16"/>
        <end position="164"/>
    </location>
</feature>
<keyword evidence="3" id="KW-1185">Reference proteome</keyword>
<dbReference type="Gene3D" id="3.40.630.30">
    <property type="match status" value="1"/>
</dbReference>
<reference evidence="2" key="2">
    <citation type="submission" date="2020-09" db="EMBL/GenBank/DDBJ databases">
        <authorList>
            <person name="Sun Q."/>
            <person name="Kim S."/>
        </authorList>
    </citation>
    <scope>NUCLEOTIDE SEQUENCE</scope>
    <source>
        <strain evidence="2">KCTC 42651</strain>
    </source>
</reference>
<dbReference type="InterPro" id="IPR000182">
    <property type="entry name" value="GNAT_dom"/>
</dbReference>